<gene>
    <name evidence="2" type="ORF">P879_06876</name>
</gene>
<dbReference type="Proteomes" id="UP000699462">
    <property type="component" value="Unassembled WGS sequence"/>
</dbReference>
<feature type="region of interest" description="Disordered" evidence="1">
    <location>
        <begin position="50"/>
        <end position="70"/>
    </location>
</feature>
<protein>
    <submittedName>
        <fullName evidence="2">Uncharacterized protein</fullName>
    </submittedName>
</protein>
<reference evidence="2 3" key="1">
    <citation type="submission" date="2019-07" db="EMBL/GenBank/DDBJ databases">
        <title>Annotation for the trematode Paragonimus westermani.</title>
        <authorList>
            <person name="Choi Y.-J."/>
        </authorList>
    </citation>
    <scope>NUCLEOTIDE SEQUENCE [LARGE SCALE GENOMIC DNA]</scope>
    <source>
        <strain evidence="2">180907_Pwestermani</strain>
    </source>
</reference>
<sequence>MTILLARPTTPFTSIIRTEKYGGVRDPSFKENTLKDDKMVVCDSQVRFPRGSTRTPMLSPKEIPSQRVKRLSSMRKKKVTFLT</sequence>
<keyword evidence="3" id="KW-1185">Reference proteome</keyword>
<dbReference type="AlphaFoldDB" id="A0A8T0DQB4"/>
<evidence type="ECO:0000313" key="3">
    <source>
        <dbReference type="Proteomes" id="UP000699462"/>
    </source>
</evidence>
<accession>A0A8T0DQB4</accession>
<evidence type="ECO:0000313" key="2">
    <source>
        <dbReference type="EMBL" id="KAF8569820.1"/>
    </source>
</evidence>
<organism evidence="2 3">
    <name type="scientific">Paragonimus westermani</name>
    <dbReference type="NCBI Taxonomy" id="34504"/>
    <lineage>
        <taxon>Eukaryota</taxon>
        <taxon>Metazoa</taxon>
        <taxon>Spiralia</taxon>
        <taxon>Lophotrochozoa</taxon>
        <taxon>Platyhelminthes</taxon>
        <taxon>Trematoda</taxon>
        <taxon>Digenea</taxon>
        <taxon>Plagiorchiida</taxon>
        <taxon>Troglotremata</taxon>
        <taxon>Troglotrematidae</taxon>
        <taxon>Paragonimus</taxon>
    </lineage>
</organism>
<evidence type="ECO:0000256" key="1">
    <source>
        <dbReference type="SAM" id="MobiDB-lite"/>
    </source>
</evidence>
<dbReference type="EMBL" id="JTDF01001574">
    <property type="protein sequence ID" value="KAF8569820.1"/>
    <property type="molecule type" value="Genomic_DNA"/>
</dbReference>
<name>A0A8T0DQB4_9TREM</name>
<proteinExistence type="predicted"/>
<comment type="caution">
    <text evidence="2">The sequence shown here is derived from an EMBL/GenBank/DDBJ whole genome shotgun (WGS) entry which is preliminary data.</text>
</comment>
<dbReference type="OrthoDB" id="10321679at2759"/>